<proteinExistence type="predicted"/>
<dbReference type="Gene3D" id="2.10.60.10">
    <property type="entry name" value="CD59"/>
    <property type="match status" value="1"/>
</dbReference>
<dbReference type="EMBL" id="KB577332">
    <property type="protein sequence ID" value="EMP26632.1"/>
    <property type="molecule type" value="Genomic_DNA"/>
</dbReference>
<dbReference type="InterPro" id="IPR016054">
    <property type="entry name" value="LY6_UPA_recep-like"/>
</dbReference>
<dbReference type="PANTHER" id="PTHR16983:SF16">
    <property type="entry name" value="UPAR_LY6 DOMAIN-CONTAINING PROTEIN"/>
    <property type="match status" value="1"/>
</dbReference>
<dbReference type="InterPro" id="IPR035076">
    <property type="entry name" value="Toxin/TOLIP"/>
</dbReference>
<keyword evidence="8" id="KW-1185">Reference proteome</keyword>
<evidence type="ECO:0000313" key="8">
    <source>
        <dbReference type="Proteomes" id="UP000031443"/>
    </source>
</evidence>
<dbReference type="Proteomes" id="UP000031443">
    <property type="component" value="Unassembled WGS sequence"/>
</dbReference>
<evidence type="ECO:0000256" key="3">
    <source>
        <dbReference type="ARBA" id="ARBA00022729"/>
    </source>
</evidence>
<evidence type="ECO:0000256" key="5">
    <source>
        <dbReference type="ARBA" id="ARBA00023180"/>
    </source>
</evidence>
<keyword evidence="3" id="KW-0732">Signal</keyword>
<name>M7BEI7_CHEMY</name>
<reference evidence="8" key="1">
    <citation type="journal article" date="2013" name="Nat. Genet.">
        <title>The draft genomes of soft-shell turtle and green sea turtle yield insights into the development and evolution of the turtle-specific body plan.</title>
        <authorList>
            <person name="Wang Z."/>
            <person name="Pascual-Anaya J."/>
            <person name="Zadissa A."/>
            <person name="Li W."/>
            <person name="Niimura Y."/>
            <person name="Huang Z."/>
            <person name="Li C."/>
            <person name="White S."/>
            <person name="Xiong Z."/>
            <person name="Fang D."/>
            <person name="Wang B."/>
            <person name="Ming Y."/>
            <person name="Chen Y."/>
            <person name="Zheng Y."/>
            <person name="Kuraku S."/>
            <person name="Pignatelli M."/>
            <person name="Herrero J."/>
            <person name="Beal K."/>
            <person name="Nozawa M."/>
            <person name="Li Q."/>
            <person name="Wang J."/>
            <person name="Zhang H."/>
            <person name="Yu L."/>
            <person name="Shigenobu S."/>
            <person name="Wang J."/>
            <person name="Liu J."/>
            <person name="Flicek P."/>
            <person name="Searle S."/>
            <person name="Wang J."/>
            <person name="Kuratani S."/>
            <person name="Yin Y."/>
            <person name="Aken B."/>
            <person name="Zhang G."/>
            <person name="Irie N."/>
        </authorList>
    </citation>
    <scope>NUCLEOTIDE SEQUENCE [LARGE SCALE GENOMIC DNA]</scope>
</reference>
<dbReference type="SMART" id="SM00134">
    <property type="entry name" value="LU"/>
    <property type="match status" value="1"/>
</dbReference>
<dbReference type="InterPro" id="IPR018363">
    <property type="entry name" value="CD59_antigen_CS"/>
</dbReference>
<keyword evidence="2" id="KW-1003">Cell membrane</keyword>
<dbReference type="InterPro" id="IPR051110">
    <property type="entry name" value="Ly-6/neurotoxin-like_GPI-ap"/>
</dbReference>
<organism evidence="7 8">
    <name type="scientific">Chelonia mydas</name>
    <name type="common">Green sea-turtle</name>
    <name type="synonym">Chelonia agassizi</name>
    <dbReference type="NCBI Taxonomy" id="8469"/>
    <lineage>
        <taxon>Eukaryota</taxon>
        <taxon>Metazoa</taxon>
        <taxon>Chordata</taxon>
        <taxon>Craniata</taxon>
        <taxon>Vertebrata</taxon>
        <taxon>Euteleostomi</taxon>
        <taxon>Archelosauria</taxon>
        <taxon>Testudinata</taxon>
        <taxon>Testudines</taxon>
        <taxon>Cryptodira</taxon>
        <taxon>Durocryptodira</taxon>
        <taxon>Americhelydia</taxon>
        <taxon>Chelonioidea</taxon>
        <taxon>Cheloniidae</taxon>
        <taxon>Chelonia</taxon>
    </lineage>
</organism>
<dbReference type="PANTHER" id="PTHR16983">
    <property type="entry name" value="UPAR/LY6 DOMAIN-CONTAINING PROTEIN"/>
    <property type="match status" value="1"/>
</dbReference>
<feature type="domain" description="UPAR/Ly6" evidence="6">
    <location>
        <begin position="45"/>
        <end position="134"/>
    </location>
</feature>
<keyword evidence="5" id="KW-0325">Glycoprotein</keyword>
<gene>
    <name evidence="7" type="ORF">UY3_16274</name>
</gene>
<dbReference type="Pfam" id="PF00087">
    <property type="entry name" value="Toxin_TOLIP"/>
    <property type="match status" value="1"/>
</dbReference>
<evidence type="ECO:0000259" key="6">
    <source>
        <dbReference type="SMART" id="SM00134"/>
    </source>
</evidence>
<dbReference type="GO" id="GO:0005886">
    <property type="term" value="C:plasma membrane"/>
    <property type="evidence" value="ECO:0007669"/>
    <property type="project" value="UniProtKB-SubCell"/>
</dbReference>
<dbReference type="AlphaFoldDB" id="M7BEI7"/>
<dbReference type="FunFam" id="2.10.60.10:FF:000003">
    <property type="entry name" value="lymphocyte antigen 6E isoform X1"/>
    <property type="match status" value="1"/>
</dbReference>
<dbReference type="SUPFAM" id="SSF57302">
    <property type="entry name" value="Snake toxin-like"/>
    <property type="match status" value="1"/>
</dbReference>
<dbReference type="GO" id="GO:0030154">
    <property type="term" value="P:cell differentiation"/>
    <property type="evidence" value="ECO:0007669"/>
    <property type="project" value="UniProtKB-ARBA"/>
</dbReference>
<sequence length="149" mass="16161">MWCSKQPFSTIAGSPKLTKKQSHTQHLLRSIQRHAILFLLTAQSLRCYTCKEPTDLSACTTISNCSKNDTVCKTTLHSVDSGYPFFRNITVSKSCAETCMPSDPDGIGESHPISCCYSDLCNAGGVPGLRASAVAITAATLWTLLRVML</sequence>
<dbReference type="InterPro" id="IPR045860">
    <property type="entry name" value="Snake_toxin-like_sf"/>
</dbReference>
<evidence type="ECO:0000313" key="7">
    <source>
        <dbReference type="EMBL" id="EMP26632.1"/>
    </source>
</evidence>
<dbReference type="CDD" id="cd23560">
    <property type="entry name" value="TFP_LU_ECD_SLURP1_like"/>
    <property type="match status" value="1"/>
</dbReference>
<dbReference type="PROSITE" id="PS00983">
    <property type="entry name" value="LY6_UPAR"/>
    <property type="match status" value="1"/>
</dbReference>
<comment type="subcellular location">
    <subcellularLocation>
        <location evidence="1">Cell membrane</location>
    </subcellularLocation>
</comment>
<evidence type="ECO:0000256" key="2">
    <source>
        <dbReference type="ARBA" id="ARBA00022475"/>
    </source>
</evidence>
<protein>
    <submittedName>
        <fullName evidence="7">Ly6/PLAUR domain-containing protein 2</fullName>
    </submittedName>
</protein>
<evidence type="ECO:0000256" key="1">
    <source>
        <dbReference type="ARBA" id="ARBA00004236"/>
    </source>
</evidence>
<accession>M7BEI7</accession>
<keyword evidence="4" id="KW-0472">Membrane</keyword>
<evidence type="ECO:0000256" key="4">
    <source>
        <dbReference type="ARBA" id="ARBA00023136"/>
    </source>
</evidence>